<dbReference type="CDD" id="cd04622">
    <property type="entry name" value="CBS_pair_HRP1_like"/>
    <property type="match status" value="1"/>
</dbReference>
<keyword evidence="5" id="KW-1185">Reference proteome</keyword>
<dbReference type="Pfam" id="PF00571">
    <property type="entry name" value="CBS"/>
    <property type="match status" value="2"/>
</dbReference>
<evidence type="ECO:0000256" key="2">
    <source>
        <dbReference type="PROSITE-ProRule" id="PRU00703"/>
    </source>
</evidence>
<proteinExistence type="predicted"/>
<dbReference type="PANTHER" id="PTHR43080:SF2">
    <property type="entry name" value="CBS DOMAIN-CONTAINING PROTEIN"/>
    <property type="match status" value="1"/>
</dbReference>
<evidence type="ECO:0000313" key="5">
    <source>
        <dbReference type="Proteomes" id="UP001375743"/>
    </source>
</evidence>
<name>A0ABU8XT43_9PROT</name>
<evidence type="ECO:0000256" key="1">
    <source>
        <dbReference type="ARBA" id="ARBA00023122"/>
    </source>
</evidence>
<dbReference type="RefSeq" id="WP_418160233.1">
    <property type="nucleotide sequence ID" value="NZ_JBBLZC010000014.1"/>
</dbReference>
<evidence type="ECO:0000259" key="3">
    <source>
        <dbReference type="PROSITE" id="PS51371"/>
    </source>
</evidence>
<dbReference type="InterPro" id="IPR051257">
    <property type="entry name" value="Diverse_CBS-Domain"/>
</dbReference>
<reference evidence="4 5" key="1">
    <citation type="submission" date="2024-01" db="EMBL/GenBank/DDBJ databases">
        <title>Multi-omics insights into the function and evolution of sodium benzoate biodegradation pathways in Benzoatithermus flavus gen. nov., sp. nov. from hot spring.</title>
        <authorList>
            <person name="Hu C.-J."/>
            <person name="Li W.-J."/>
        </authorList>
    </citation>
    <scope>NUCLEOTIDE SEQUENCE [LARGE SCALE GENOMIC DNA]</scope>
    <source>
        <strain evidence="4 5">SYSU G07066</strain>
    </source>
</reference>
<gene>
    <name evidence="4" type="ORF">U1T56_14595</name>
</gene>
<sequence>MRVSDVMTRGVEFVPADATIQEAATAMAEHDIGAILVGSAERLEGILTNRDIILRVVVEGRHPAKTRVGGVMSSTLFTCTSDDGPEEALALMEERQVRRLPVLEDERVVGIVTRRDLLREEIGHAGAAAARSAAVPPEPR</sequence>
<dbReference type="PROSITE" id="PS51371">
    <property type="entry name" value="CBS"/>
    <property type="match status" value="2"/>
</dbReference>
<accession>A0ABU8XT43</accession>
<dbReference type="InterPro" id="IPR000644">
    <property type="entry name" value="CBS_dom"/>
</dbReference>
<dbReference type="EMBL" id="JBBLZC010000014">
    <property type="protein sequence ID" value="MEK0084383.1"/>
    <property type="molecule type" value="Genomic_DNA"/>
</dbReference>
<organism evidence="4 5">
    <name type="scientific">Benzoatithermus flavus</name>
    <dbReference type="NCBI Taxonomy" id="3108223"/>
    <lineage>
        <taxon>Bacteria</taxon>
        <taxon>Pseudomonadati</taxon>
        <taxon>Pseudomonadota</taxon>
        <taxon>Alphaproteobacteria</taxon>
        <taxon>Geminicoccales</taxon>
        <taxon>Geminicoccaceae</taxon>
        <taxon>Benzoatithermus</taxon>
    </lineage>
</organism>
<comment type="caution">
    <text evidence="4">The sequence shown here is derived from an EMBL/GenBank/DDBJ whole genome shotgun (WGS) entry which is preliminary data.</text>
</comment>
<protein>
    <submittedName>
        <fullName evidence="4">CBS domain-containing protein</fullName>
    </submittedName>
</protein>
<dbReference type="Gene3D" id="3.10.580.10">
    <property type="entry name" value="CBS-domain"/>
    <property type="match status" value="1"/>
</dbReference>
<dbReference type="PANTHER" id="PTHR43080">
    <property type="entry name" value="CBS DOMAIN-CONTAINING PROTEIN CBSX3, MITOCHONDRIAL"/>
    <property type="match status" value="1"/>
</dbReference>
<dbReference type="InterPro" id="IPR046342">
    <property type="entry name" value="CBS_dom_sf"/>
</dbReference>
<dbReference type="Proteomes" id="UP001375743">
    <property type="component" value="Unassembled WGS sequence"/>
</dbReference>
<evidence type="ECO:0000313" key="4">
    <source>
        <dbReference type="EMBL" id="MEK0084383.1"/>
    </source>
</evidence>
<feature type="domain" description="CBS" evidence="3">
    <location>
        <begin position="72"/>
        <end position="128"/>
    </location>
</feature>
<feature type="domain" description="CBS" evidence="3">
    <location>
        <begin position="7"/>
        <end position="64"/>
    </location>
</feature>
<keyword evidence="1 2" id="KW-0129">CBS domain</keyword>
<dbReference type="SMART" id="SM00116">
    <property type="entry name" value="CBS"/>
    <property type="match status" value="2"/>
</dbReference>
<dbReference type="SUPFAM" id="SSF54631">
    <property type="entry name" value="CBS-domain pair"/>
    <property type="match status" value="1"/>
</dbReference>